<dbReference type="AlphaFoldDB" id="A0A9D1TRQ5"/>
<accession>A0A9D1TRQ5</accession>
<evidence type="ECO:0000313" key="2">
    <source>
        <dbReference type="Proteomes" id="UP000823990"/>
    </source>
</evidence>
<dbReference type="Proteomes" id="UP000823990">
    <property type="component" value="Unassembled WGS sequence"/>
</dbReference>
<reference evidence="1" key="1">
    <citation type="journal article" date="2021" name="PeerJ">
        <title>Extensive microbial diversity within the chicken gut microbiome revealed by metagenomics and culture.</title>
        <authorList>
            <person name="Gilroy R."/>
            <person name="Ravi A."/>
            <person name="Getino M."/>
            <person name="Pursley I."/>
            <person name="Horton D.L."/>
            <person name="Alikhan N.F."/>
            <person name="Baker D."/>
            <person name="Gharbi K."/>
            <person name="Hall N."/>
            <person name="Watson M."/>
            <person name="Adriaenssens E.M."/>
            <person name="Foster-Nyarko E."/>
            <person name="Jarju S."/>
            <person name="Secka A."/>
            <person name="Antonio M."/>
            <person name="Oren A."/>
            <person name="Chaudhuri R.R."/>
            <person name="La Ragione R."/>
            <person name="Hildebrand F."/>
            <person name="Pallen M.J."/>
        </authorList>
    </citation>
    <scope>NUCLEOTIDE SEQUENCE</scope>
    <source>
        <strain evidence="1">12435</strain>
    </source>
</reference>
<dbReference type="SUPFAM" id="SSF63829">
    <property type="entry name" value="Calcium-dependent phosphotriesterase"/>
    <property type="match status" value="1"/>
</dbReference>
<evidence type="ECO:0000313" key="1">
    <source>
        <dbReference type="EMBL" id="HIW02452.1"/>
    </source>
</evidence>
<organism evidence="1 2">
    <name type="scientific">Candidatus Protoclostridium stercorigallinarum</name>
    <dbReference type="NCBI Taxonomy" id="2838741"/>
    <lineage>
        <taxon>Bacteria</taxon>
        <taxon>Bacillati</taxon>
        <taxon>Bacillota</taxon>
        <taxon>Clostridia</taxon>
        <taxon>Candidatus Protoclostridium</taxon>
    </lineage>
</organism>
<comment type="caution">
    <text evidence="1">The sequence shown here is derived from an EMBL/GenBank/DDBJ whole genome shotgun (WGS) entry which is preliminary data.</text>
</comment>
<protein>
    <submittedName>
        <fullName evidence="1">Uncharacterized protein</fullName>
    </submittedName>
</protein>
<sequence>MDIAREAYGKAEALEARGYPSAHGVAFSSLGGGSALVRVRAGTLVCLTATVTGTGGAKAYLGGAEVAEFTVPGTSSAIFAAAEDGEVSVKAEGGAEFSRVALSYFGEEAESAYSPAVLRADGDGTDVYALVASGGYATVYKLGDGAFSVYARIGACDDADVCAYGPAAAYCSGGRAYAVHPGSERGSVYLGRGKLAAICRCGEGYLAAAYDGSKVTVYKLAPDLTPLRSASCHGSPMVDALAFVKSAASPKLAVSDSGRILLRRVSLAGDAETYRRFTFTEGGENDG</sequence>
<gene>
    <name evidence="1" type="ORF">H9892_03850</name>
</gene>
<proteinExistence type="predicted"/>
<reference evidence="1" key="2">
    <citation type="submission" date="2021-04" db="EMBL/GenBank/DDBJ databases">
        <authorList>
            <person name="Gilroy R."/>
        </authorList>
    </citation>
    <scope>NUCLEOTIDE SEQUENCE</scope>
    <source>
        <strain evidence="1">12435</strain>
    </source>
</reference>
<name>A0A9D1TRQ5_9FIRM</name>
<dbReference type="EMBL" id="DXHS01000066">
    <property type="protein sequence ID" value="HIW02452.1"/>
    <property type="molecule type" value="Genomic_DNA"/>
</dbReference>